<feature type="transmembrane region" description="Helical" evidence="8">
    <location>
        <begin position="125"/>
        <end position="141"/>
    </location>
</feature>
<evidence type="ECO:0000256" key="4">
    <source>
        <dbReference type="ARBA" id="ARBA00022679"/>
    </source>
</evidence>
<dbReference type="Pfam" id="PF13231">
    <property type="entry name" value="PMT_2"/>
    <property type="match status" value="1"/>
</dbReference>
<evidence type="ECO:0000256" key="6">
    <source>
        <dbReference type="ARBA" id="ARBA00022989"/>
    </source>
</evidence>
<keyword evidence="2" id="KW-1003">Cell membrane</keyword>
<feature type="transmembrane region" description="Helical" evidence="8">
    <location>
        <begin position="217"/>
        <end position="234"/>
    </location>
</feature>
<dbReference type="PANTHER" id="PTHR33908">
    <property type="entry name" value="MANNOSYLTRANSFERASE YKCB-RELATED"/>
    <property type="match status" value="1"/>
</dbReference>
<dbReference type="InterPro" id="IPR050297">
    <property type="entry name" value="LipidA_mod_glycosyltrf_83"/>
</dbReference>
<gene>
    <name evidence="10" type="ORF">COT64_03085</name>
</gene>
<organism evidence="10 11">
    <name type="scientific">Candidatus Shapirobacteria bacterium CG09_land_8_20_14_0_10_39_12</name>
    <dbReference type="NCBI Taxonomy" id="1974885"/>
    <lineage>
        <taxon>Bacteria</taxon>
        <taxon>Candidatus Shapironibacteriota</taxon>
    </lineage>
</organism>
<feature type="domain" description="Glycosyltransferase RgtA/B/C/D-like" evidence="9">
    <location>
        <begin position="76"/>
        <end position="234"/>
    </location>
</feature>
<dbReference type="InterPro" id="IPR038731">
    <property type="entry name" value="RgtA/B/C-like"/>
</dbReference>
<comment type="caution">
    <text evidence="10">The sequence shown here is derived from an EMBL/GenBank/DDBJ whole genome shotgun (WGS) entry which is preliminary data.</text>
</comment>
<dbReference type="Proteomes" id="UP000230775">
    <property type="component" value="Unassembled WGS sequence"/>
</dbReference>
<feature type="transmembrane region" description="Helical" evidence="8">
    <location>
        <begin position="354"/>
        <end position="370"/>
    </location>
</feature>
<evidence type="ECO:0000313" key="10">
    <source>
        <dbReference type="EMBL" id="PIS14357.1"/>
    </source>
</evidence>
<proteinExistence type="predicted"/>
<feature type="transmembrane region" description="Helical" evidence="8">
    <location>
        <begin position="320"/>
        <end position="342"/>
    </location>
</feature>
<evidence type="ECO:0000256" key="7">
    <source>
        <dbReference type="ARBA" id="ARBA00023136"/>
    </source>
</evidence>
<protein>
    <recommendedName>
        <fullName evidence="9">Glycosyltransferase RgtA/B/C/D-like domain-containing protein</fullName>
    </recommendedName>
</protein>
<keyword evidence="7 8" id="KW-0472">Membrane</keyword>
<name>A0A2H0WNZ9_9BACT</name>
<reference evidence="11" key="1">
    <citation type="submission" date="2017-09" db="EMBL/GenBank/DDBJ databases">
        <title>Depth-based differentiation of microbial function through sediment-hosted aquifers and enrichment of novel symbionts in the deep terrestrial subsurface.</title>
        <authorList>
            <person name="Probst A.J."/>
            <person name="Ladd B."/>
            <person name="Jarett J.K."/>
            <person name="Geller-Mcgrath D.E."/>
            <person name="Sieber C.M.K."/>
            <person name="Emerson J.B."/>
            <person name="Anantharaman K."/>
            <person name="Thomas B.C."/>
            <person name="Malmstrom R."/>
            <person name="Stieglmeier M."/>
            <person name="Klingl A."/>
            <person name="Woyke T."/>
            <person name="Ryan C.M."/>
            <person name="Banfield J.F."/>
        </authorList>
    </citation>
    <scope>NUCLEOTIDE SEQUENCE [LARGE SCALE GENOMIC DNA]</scope>
</reference>
<comment type="subcellular location">
    <subcellularLocation>
        <location evidence="1">Cell membrane</location>
        <topology evidence="1">Multi-pass membrane protein</topology>
    </subcellularLocation>
</comment>
<evidence type="ECO:0000256" key="1">
    <source>
        <dbReference type="ARBA" id="ARBA00004651"/>
    </source>
</evidence>
<keyword evidence="4" id="KW-0808">Transferase</keyword>
<feature type="transmembrane region" description="Helical" evidence="8">
    <location>
        <begin position="193"/>
        <end position="212"/>
    </location>
</feature>
<dbReference type="AlphaFoldDB" id="A0A2H0WNZ9"/>
<feature type="transmembrane region" description="Helical" evidence="8">
    <location>
        <begin position="97"/>
        <end position="118"/>
    </location>
</feature>
<keyword evidence="5 8" id="KW-0812">Transmembrane</keyword>
<dbReference type="EMBL" id="PEZI01000066">
    <property type="protein sequence ID" value="PIS14357.1"/>
    <property type="molecule type" value="Genomic_DNA"/>
</dbReference>
<keyword evidence="3" id="KW-0328">Glycosyltransferase</keyword>
<evidence type="ECO:0000256" key="8">
    <source>
        <dbReference type="SAM" id="Phobius"/>
    </source>
</evidence>
<evidence type="ECO:0000313" key="11">
    <source>
        <dbReference type="Proteomes" id="UP000230775"/>
    </source>
</evidence>
<feature type="transmembrane region" description="Helical" evidence="8">
    <location>
        <begin position="295"/>
        <end position="314"/>
    </location>
</feature>
<sequence length="479" mass="55514">MKIKLILLVILSLGFILRLYKIDIPLADHHSWRQSDTAAVARNFIKEGWNFLRPKIDNMVPLHRGEENNQRLFLVEPPVYNSIVAGIYSVLGTDIKWARFVSVVFSLGSIIFLFLIASKFYGEKIGLLAAFFFAVLPYNIFYSRVVLPEPMIIFLTLGMFYYCIKWLETNSAFPFLLFSVFSALSFSQKSFPLFLSFALLCLIFQKFGFKIFRQKKLYLWLVLSFAPFFLWRWWVSRSPEGIPANLWLFNQGDIRFKGSFFYWIFAERIGKLILGYFGLPLLVLGLIIKPKKEGWFFHFWMLSLFIFISVFAAGNVTHDYYQISLIPIFCIFLAKGASLLLFESNDIFNRFTSYLLLATCCLFMLAFGWYEVRGFYNIQGGVDLAGKAVDEMTPKNALVITGDSNDATLLYNTNRWGWTAGYASAYPNSKETIEKLIDKEASYYVATKFEKNSDFGKYMLENYKIVKATDQYIIIRLTN</sequence>
<evidence type="ECO:0000256" key="3">
    <source>
        <dbReference type="ARBA" id="ARBA00022676"/>
    </source>
</evidence>
<dbReference type="GO" id="GO:0009103">
    <property type="term" value="P:lipopolysaccharide biosynthetic process"/>
    <property type="evidence" value="ECO:0007669"/>
    <property type="project" value="UniProtKB-ARBA"/>
</dbReference>
<evidence type="ECO:0000256" key="2">
    <source>
        <dbReference type="ARBA" id="ARBA00022475"/>
    </source>
</evidence>
<keyword evidence="6 8" id="KW-1133">Transmembrane helix</keyword>
<evidence type="ECO:0000256" key="5">
    <source>
        <dbReference type="ARBA" id="ARBA00022692"/>
    </source>
</evidence>
<dbReference type="PANTHER" id="PTHR33908:SF11">
    <property type="entry name" value="MEMBRANE PROTEIN"/>
    <property type="match status" value="1"/>
</dbReference>
<feature type="transmembrane region" description="Helical" evidence="8">
    <location>
        <begin position="269"/>
        <end position="288"/>
    </location>
</feature>
<accession>A0A2H0WNZ9</accession>
<evidence type="ECO:0000259" key="9">
    <source>
        <dbReference type="Pfam" id="PF13231"/>
    </source>
</evidence>
<dbReference type="GO" id="GO:0016763">
    <property type="term" value="F:pentosyltransferase activity"/>
    <property type="evidence" value="ECO:0007669"/>
    <property type="project" value="TreeGrafter"/>
</dbReference>
<dbReference type="GO" id="GO:0005886">
    <property type="term" value="C:plasma membrane"/>
    <property type="evidence" value="ECO:0007669"/>
    <property type="project" value="UniProtKB-SubCell"/>
</dbReference>